<evidence type="ECO:0000259" key="3">
    <source>
        <dbReference type="Pfam" id="PF25597"/>
    </source>
</evidence>
<dbReference type="InterPro" id="IPR057670">
    <property type="entry name" value="SH3_retrovirus"/>
</dbReference>
<dbReference type="EMBL" id="CP097504">
    <property type="protein sequence ID" value="URD85076.1"/>
    <property type="molecule type" value="Genomic_DNA"/>
</dbReference>
<dbReference type="Pfam" id="PF25597">
    <property type="entry name" value="SH3_retrovirus"/>
    <property type="match status" value="1"/>
</dbReference>
<keyword evidence="5" id="KW-1185">Reference proteome</keyword>
<reference evidence="4" key="1">
    <citation type="submission" date="2022-05" db="EMBL/GenBank/DDBJ databases">
        <title>The Musa troglodytarum L. genome provides insights into the mechanism of non-climacteric behaviour and enrichment of carotenoids.</title>
        <authorList>
            <person name="Wang J."/>
        </authorList>
    </citation>
    <scope>NUCLEOTIDE SEQUENCE</scope>
    <source>
        <tissue evidence="4">Leaf</tissue>
    </source>
</reference>
<evidence type="ECO:0000313" key="4">
    <source>
        <dbReference type="EMBL" id="URD85076.1"/>
    </source>
</evidence>
<evidence type="ECO:0000259" key="1">
    <source>
        <dbReference type="Pfam" id="PF07727"/>
    </source>
</evidence>
<dbReference type="InterPro" id="IPR036397">
    <property type="entry name" value="RNaseH_sf"/>
</dbReference>
<dbReference type="InterPro" id="IPR054722">
    <property type="entry name" value="PolX-like_BBD"/>
</dbReference>
<accession>A0A9E7EXW2</accession>
<feature type="domain" description="Reverse transcriptase Ty1/copia-type" evidence="1">
    <location>
        <begin position="206"/>
        <end position="262"/>
    </location>
</feature>
<proteinExistence type="predicted"/>
<dbReference type="InterPro" id="IPR012337">
    <property type="entry name" value="RNaseH-like_sf"/>
</dbReference>
<dbReference type="OrthoDB" id="1930494at2759"/>
<dbReference type="AlphaFoldDB" id="A0A9E7EXW2"/>
<organism evidence="4 5">
    <name type="scientific">Musa troglodytarum</name>
    <name type="common">fe'i banana</name>
    <dbReference type="NCBI Taxonomy" id="320322"/>
    <lineage>
        <taxon>Eukaryota</taxon>
        <taxon>Viridiplantae</taxon>
        <taxon>Streptophyta</taxon>
        <taxon>Embryophyta</taxon>
        <taxon>Tracheophyta</taxon>
        <taxon>Spermatophyta</taxon>
        <taxon>Magnoliopsida</taxon>
        <taxon>Liliopsida</taxon>
        <taxon>Zingiberales</taxon>
        <taxon>Musaceae</taxon>
        <taxon>Musa</taxon>
    </lineage>
</organism>
<dbReference type="Proteomes" id="UP001055439">
    <property type="component" value="Chromosome 2"/>
</dbReference>
<dbReference type="PANTHER" id="PTHR11439:SF467">
    <property type="entry name" value="INTEGRASE CATALYTIC DOMAIN-CONTAINING PROTEIN"/>
    <property type="match status" value="1"/>
</dbReference>
<dbReference type="Pfam" id="PF07727">
    <property type="entry name" value="RVT_2"/>
    <property type="match status" value="1"/>
</dbReference>
<dbReference type="Gene3D" id="3.30.420.10">
    <property type="entry name" value="Ribonuclease H-like superfamily/Ribonuclease H"/>
    <property type="match status" value="1"/>
</dbReference>
<protein>
    <submittedName>
        <fullName evidence="4">Retrotransposon protein</fullName>
    </submittedName>
</protein>
<gene>
    <name evidence="4" type="ORF">MUK42_04132</name>
</gene>
<dbReference type="PANTHER" id="PTHR11439">
    <property type="entry name" value="GAG-POL-RELATED RETROTRANSPOSON"/>
    <property type="match status" value="1"/>
</dbReference>
<feature type="domain" description="Retroviral polymerase SH3-like" evidence="3">
    <location>
        <begin position="92"/>
        <end position="132"/>
    </location>
</feature>
<sequence>MGNHGIADIIGMGDIHIKTNLGCKLVLKDVRHVVDLRLNLISVGRLDDEDYDSRFHKGSHDIQHEMTVPGTTQHNAIAERMNHTIMEKIRYNERSKLDGKTKEYIFLGYSYDQFGYRLWDPEKQKVFRSRDVGDGRDVQEDGVEPYVNLPAGHVEQEEVEEQLPVELQLKRSSRQCQPFRRYSVDEYVMLTDAGKPESYQEAVERMKALKNKWVFRLKTQEYYSQPKYKARLVVKGFGQKKDIDFEEIFSPVVKISSIRVTLGHFKLCSEQSPSSDEEKEKMQKVPYASAVESLIYAMVCTRSDITYAVSVTSRFLTNLSKEYLAAVKWILRCLRGSSKVCLSFGGGPLVLTDYTDADMARDIDTRKFTSGFVLTFAGGAMSW</sequence>
<dbReference type="SUPFAM" id="SSF53098">
    <property type="entry name" value="Ribonuclease H-like"/>
    <property type="match status" value="1"/>
</dbReference>
<feature type="domain" description="Retrovirus-related Pol polyprotein from transposon TNT 1-94-like beta-barrel" evidence="2">
    <location>
        <begin position="1"/>
        <end position="51"/>
    </location>
</feature>
<dbReference type="GO" id="GO:0003676">
    <property type="term" value="F:nucleic acid binding"/>
    <property type="evidence" value="ECO:0007669"/>
    <property type="project" value="InterPro"/>
</dbReference>
<name>A0A9E7EXW2_9LILI</name>
<evidence type="ECO:0000313" key="5">
    <source>
        <dbReference type="Proteomes" id="UP001055439"/>
    </source>
</evidence>
<dbReference type="Pfam" id="PF22936">
    <property type="entry name" value="Pol_BBD"/>
    <property type="match status" value="1"/>
</dbReference>
<dbReference type="InterPro" id="IPR013103">
    <property type="entry name" value="RVT_2"/>
</dbReference>
<evidence type="ECO:0000259" key="2">
    <source>
        <dbReference type="Pfam" id="PF22936"/>
    </source>
</evidence>